<sequence>MMNSSIHNLLLENKVLKLFSLGAYCLVVVRSRQPSEREKAKKLVESIFSATIQINYQSFNSSVTLCVC</sequence>
<reference evidence="1 2" key="1">
    <citation type="submission" date="2020-06" db="EMBL/GenBank/DDBJ databases">
        <title>Transcriptomic and genomic resources for Thalictrum thalictroides and T. hernandezii: Facilitating candidate gene discovery in an emerging model plant lineage.</title>
        <authorList>
            <person name="Arias T."/>
            <person name="Riano-Pachon D.M."/>
            <person name="Di Stilio V.S."/>
        </authorList>
    </citation>
    <scope>NUCLEOTIDE SEQUENCE [LARGE SCALE GENOMIC DNA]</scope>
    <source>
        <strain evidence="2">cv. WT478/WT964</strain>
        <tissue evidence="1">Leaves</tissue>
    </source>
</reference>
<evidence type="ECO:0000313" key="1">
    <source>
        <dbReference type="EMBL" id="KAF5178253.1"/>
    </source>
</evidence>
<protein>
    <submittedName>
        <fullName evidence="1">Uncharacterized protein</fullName>
    </submittedName>
</protein>
<accession>A0A7J6V020</accession>
<dbReference type="EMBL" id="JABWDY010040290">
    <property type="protein sequence ID" value="KAF5178253.1"/>
    <property type="molecule type" value="Genomic_DNA"/>
</dbReference>
<gene>
    <name evidence="1" type="ORF">FRX31_032160</name>
</gene>
<organism evidence="1 2">
    <name type="scientific">Thalictrum thalictroides</name>
    <name type="common">Rue-anemone</name>
    <name type="synonym">Anemone thalictroides</name>
    <dbReference type="NCBI Taxonomy" id="46969"/>
    <lineage>
        <taxon>Eukaryota</taxon>
        <taxon>Viridiplantae</taxon>
        <taxon>Streptophyta</taxon>
        <taxon>Embryophyta</taxon>
        <taxon>Tracheophyta</taxon>
        <taxon>Spermatophyta</taxon>
        <taxon>Magnoliopsida</taxon>
        <taxon>Ranunculales</taxon>
        <taxon>Ranunculaceae</taxon>
        <taxon>Thalictroideae</taxon>
        <taxon>Thalictrum</taxon>
    </lineage>
</organism>
<dbReference type="AlphaFoldDB" id="A0A7J6V020"/>
<evidence type="ECO:0000313" key="2">
    <source>
        <dbReference type="Proteomes" id="UP000554482"/>
    </source>
</evidence>
<name>A0A7J6V020_THATH</name>
<comment type="caution">
    <text evidence="1">The sequence shown here is derived from an EMBL/GenBank/DDBJ whole genome shotgun (WGS) entry which is preliminary data.</text>
</comment>
<dbReference type="Proteomes" id="UP000554482">
    <property type="component" value="Unassembled WGS sequence"/>
</dbReference>
<proteinExistence type="predicted"/>
<keyword evidence="2" id="KW-1185">Reference proteome</keyword>